<evidence type="ECO:0000313" key="1">
    <source>
        <dbReference type="EMBL" id="GAG93016.1"/>
    </source>
</evidence>
<dbReference type="AlphaFoldDB" id="X1D9D7"/>
<comment type="caution">
    <text evidence="1">The sequence shown here is derived from an EMBL/GenBank/DDBJ whole genome shotgun (WGS) entry which is preliminary data.</text>
</comment>
<proteinExistence type="predicted"/>
<reference evidence="1" key="1">
    <citation type="journal article" date="2014" name="Front. Microbiol.">
        <title>High frequency of phylogenetically diverse reductive dehalogenase-homologous genes in deep subseafloor sedimentary metagenomes.</title>
        <authorList>
            <person name="Kawai M."/>
            <person name="Futagami T."/>
            <person name="Toyoda A."/>
            <person name="Takaki Y."/>
            <person name="Nishi S."/>
            <person name="Hori S."/>
            <person name="Arai W."/>
            <person name="Tsubouchi T."/>
            <person name="Morono Y."/>
            <person name="Uchiyama I."/>
            <person name="Ito T."/>
            <person name="Fujiyama A."/>
            <person name="Inagaki F."/>
            <person name="Takami H."/>
        </authorList>
    </citation>
    <scope>NUCLEOTIDE SEQUENCE</scope>
    <source>
        <strain evidence="1">Expedition CK06-06</strain>
    </source>
</reference>
<sequence>MLPKILKKANCEWIALSNYNIMIDMACKYGFIKKTEIEALKSWKEDPENWNPSVP</sequence>
<accession>X1D9D7</accession>
<gene>
    <name evidence="1" type="ORF">S01H4_46687</name>
</gene>
<name>X1D9D7_9ZZZZ</name>
<organism evidence="1">
    <name type="scientific">marine sediment metagenome</name>
    <dbReference type="NCBI Taxonomy" id="412755"/>
    <lineage>
        <taxon>unclassified sequences</taxon>
        <taxon>metagenomes</taxon>
        <taxon>ecological metagenomes</taxon>
    </lineage>
</organism>
<dbReference type="EMBL" id="BART01026118">
    <property type="protein sequence ID" value="GAG93016.1"/>
    <property type="molecule type" value="Genomic_DNA"/>
</dbReference>
<protein>
    <submittedName>
        <fullName evidence="1">Uncharacterized protein</fullName>
    </submittedName>
</protein>